<organism evidence="2 3">
    <name type="scientific">Desulfurobacterium pacificum</name>
    <dbReference type="NCBI Taxonomy" id="240166"/>
    <lineage>
        <taxon>Bacteria</taxon>
        <taxon>Pseudomonadati</taxon>
        <taxon>Aquificota</taxon>
        <taxon>Aquificia</taxon>
        <taxon>Desulfurobacteriales</taxon>
        <taxon>Desulfurobacteriaceae</taxon>
        <taxon>Desulfurobacterium</taxon>
    </lineage>
</organism>
<evidence type="ECO:0000313" key="2">
    <source>
        <dbReference type="EMBL" id="SMP04200.1"/>
    </source>
</evidence>
<evidence type="ECO:0000256" key="1">
    <source>
        <dbReference type="SAM" id="SignalP"/>
    </source>
</evidence>
<dbReference type="Proteomes" id="UP001157911">
    <property type="component" value="Unassembled WGS sequence"/>
</dbReference>
<gene>
    <name evidence="2" type="ORF">SAMN06265339_0188</name>
</gene>
<name>A0ABY1N9P2_9BACT</name>
<evidence type="ECO:0000313" key="3">
    <source>
        <dbReference type="Proteomes" id="UP001157911"/>
    </source>
</evidence>
<comment type="caution">
    <text evidence="2">The sequence shown here is derived from an EMBL/GenBank/DDBJ whole genome shotgun (WGS) entry which is preliminary data.</text>
</comment>
<feature type="chain" id="PRO_5046170891" description="Outer membrane protein beta-barrel domain-containing protein" evidence="1">
    <location>
        <begin position="22"/>
        <end position="296"/>
    </location>
</feature>
<protein>
    <recommendedName>
        <fullName evidence="4">Outer membrane protein beta-barrel domain-containing protein</fullName>
    </recommendedName>
</protein>
<keyword evidence="1" id="KW-0732">Signal</keyword>
<proteinExistence type="predicted"/>
<sequence>MRKLLLSAAVLLLAGSNAALAGGKPYTYASVYGTYINYSGSDLKSDGYSSTLYVNSGDGFGNAVQIGASYTKINYKNKSDLNQEDFTFVYSNTNGILKNHTFTFGGHYINSDDELTDGGYTLFFDGTYFNYQKVYPYLFNWSGGLGIYYSKYDNKVNFDVLQLTPHASFRLYSSPTVGGVYADLKGYYIHVEKASEIDIGNSNYYSAEADLRYYYKKFDVKVGGWLGKQIFAVKNGGFVVYNLTEKYKGGAFAEFGYSISPRARVSLNLGVNKYKEVETEDDVTQTTATVSFGYSF</sequence>
<keyword evidence="3" id="KW-1185">Reference proteome</keyword>
<feature type="signal peptide" evidence="1">
    <location>
        <begin position="1"/>
        <end position="21"/>
    </location>
</feature>
<dbReference type="RefSeq" id="WP_283399696.1">
    <property type="nucleotide sequence ID" value="NZ_FXUB01000001.1"/>
</dbReference>
<dbReference type="EMBL" id="FXUB01000001">
    <property type="protein sequence ID" value="SMP04200.1"/>
    <property type="molecule type" value="Genomic_DNA"/>
</dbReference>
<reference evidence="2 3" key="1">
    <citation type="submission" date="2017-05" db="EMBL/GenBank/DDBJ databases">
        <authorList>
            <person name="Varghese N."/>
            <person name="Submissions S."/>
        </authorList>
    </citation>
    <scope>NUCLEOTIDE SEQUENCE [LARGE SCALE GENOMIC DNA]</scope>
    <source>
        <strain evidence="2 3">DSM 15522</strain>
    </source>
</reference>
<evidence type="ECO:0008006" key="4">
    <source>
        <dbReference type="Google" id="ProtNLM"/>
    </source>
</evidence>
<accession>A0ABY1N9P2</accession>